<comment type="subcellular location">
    <subcellularLocation>
        <location evidence="1">Mitochondrion</location>
    </subcellularLocation>
</comment>
<dbReference type="AlphaFoldDB" id="K3YR11"/>
<sequence>MLSFLCGISPNTPRHRQQPPAVALLLDRRLERVDALTSTQRLSVRSARGDWGGRDEAARRGYLDDVHAEVVVALGRVAAEVVPRHGGHTRGNGSGPGTGGDAFHREFATISDRWTTTQSGLEEDSEIGGVLSLHDGGKEKLFRRRAAAAPKPLKQHVAGLCAAAGHSALENGSRSGGGEGSRKRWVELPPFAPLDANAAARAISRRDGGEGACSNDTAIRWVRRCCPHMPASLVQKLFRLRKVKRNLLTADTSSTDDIADQLWLRRVSAKDELVPGDILFLPFNIQESSVSEKTKKFGSKNEIDFLRSLEIYKDRAIIVLNKPPGMPVQGGVGIKNSIDILAPLFEDGSSEAPRLVHRLDRDCSGVLVLGRTQLSASIMHAIFREKTADALADGTQQVLQRKYVALVIGRPRHSKGLLSAPLAKIVLQDGKSERLTVCAGSNPASVQDALTEYRVIESCPQGYTWLELFPRTGRKHQLRVHCAEVLGTPIVGDYKYGRQAHQNWMPLPIPQAMDVEMLKKRKLPFGLALGGGSVAEDQPQLHLHCKQMILPDISAAMQRLQSSESNHNFSDLEKLSFVAPLPLHMRLSWEILKSVHK</sequence>
<dbReference type="PANTHER" id="PTHR21600">
    <property type="entry name" value="MITOCHONDRIAL RNA PSEUDOURIDINE SYNTHASE"/>
    <property type="match status" value="1"/>
</dbReference>
<feature type="region of interest" description="Disordered" evidence="6">
    <location>
        <begin position="83"/>
        <end position="103"/>
    </location>
</feature>
<dbReference type="STRING" id="4555.K3YR11"/>
<dbReference type="InParanoid" id="K3YR11"/>
<reference evidence="9" key="1">
    <citation type="journal article" date="2012" name="Nat. Biotechnol.">
        <title>Reference genome sequence of the model plant Setaria.</title>
        <authorList>
            <person name="Bennetzen J.L."/>
            <person name="Schmutz J."/>
            <person name="Wang H."/>
            <person name="Percifield R."/>
            <person name="Hawkins J."/>
            <person name="Pontaroli A.C."/>
            <person name="Estep M."/>
            <person name="Feng L."/>
            <person name="Vaughn J.N."/>
            <person name="Grimwood J."/>
            <person name="Jenkins J."/>
            <person name="Barry K."/>
            <person name="Lindquist E."/>
            <person name="Hellsten U."/>
            <person name="Deshpande S."/>
            <person name="Wang X."/>
            <person name="Wu X."/>
            <person name="Mitros T."/>
            <person name="Triplett J."/>
            <person name="Yang X."/>
            <person name="Ye C.Y."/>
            <person name="Mauro-Herrera M."/>
            <person name="Wang L."/>
            <person name="Li P."/>
            <person name="Sharma M."/>
            <person name="Sharma R."/>
            <person name="Ronald P.C."/>
            <person name="Panaud O."/>
            <person name="Kellogg E.A."/>
            <person name="Brutnell T.P."/>
            <person name="Doust A.N."/>
            <person name="Tuskan G.A."/>
            <person name="Rokhsar D."/>
            <person name="Devos K.M."/>
        </authorList>
    </citation>
    <scope>NUCLEOTIDE SEQUENCE [LARGE SCALE GENOMIC DNA]</scope>
    <source>
        <strain evidence="9">cv. Yugu1</strain>
    </source>
</reference>
<evidence type="ECO:0000256" key="2">
    <source>
        <dbReference type="ARBA" id="ARBA00010876"/>
    </source>
</evidence>
<dbReference type="EMBL" id="AGNK02000159">
    <property type="status" value="NOT_ANNOTATED_CDS"/>
    <property type="molecule type" value="Genomic_DNA"/>
</dbReference>
<feature type="compositionally biased region" description="Gly residues" evidence="6">
    <location>
        <begin position="89"/>
        <end position="100"/>
    </location>
</feature>
<evidence type="ECO:0000256" key="6">
    <source>
        <dbReference type="SAM" id="MobiDB-lite"/>
    </source>
</evidence>
<reference evidence="8" key="2">
    <citation type="submission" date="2018-08" db="UniProtKB">
        <authorList>
            <consortium name="EnsemblPlants"/>
        </authorList>
    </citation>
    <scope>IDENTIFICATION</scope>
    <source>
        <strain evidence="8">Yugu1</strain>
    </source>
</reference>
<evidence type="ECO:0000256" key="1">
    <source>
        <dbReference type="ARBA" id="ARBA00004173"/>
    </source>
</evidence>
<dbReference type="EnsemblPlants" id="KQL29035">
    <property type="protein sequence ID" value="KQL29035"/>
    <property type="gene ID" value="SETIT_016705mg"/>
</dbReference>
<dbReference type="InterPro" id="IPR020103">
    <property type="entry name" value="PsdUridine_synth_cat_dom_sf"/>
</dbReference>
<dbReference type="Proteomes" id="UP000004995">
    <property type="component" value="Unassembled WGS sequence"/>
</dbReference>
<dbReference type="GO" id="GO:0003723">
    <property type="term" value="F:RNA binding"/>
    <property type="evidence" value="ECO:0007669"/>
    <property type="project" value="UniProtKB-KW"/>
</dbReference>
<evidence type="ECO:0000259" key="7">
    <source>
        <dbReference type="Pfam" id="PF00849"/>
    </source>
</evidence>
<evidence type="ECO:0000256" key="4">
    <source>
        <dbReference type="ARBA" id="ARBA00023128"/>
    </source>
</evidence>
<proteinExistence type="inferred from homology"/>
<evidence type="ECO:0000313" key="8">
    <source>
        <dbReference type="EnsemblPlants" id="KQL29035"/>
    </source>
</evidence>
<keyword evidence="4" id="KW-0496">Mitochondrion</keyword>
<name>K3YR11_SETIT</name>
<dbReference type="HOGENOM" id="CLU_016902_13_0_1"/>
<dbReference type="InterPro" id="IPR050188">
    <property type="entry name" value="RluA_PseudoU_synthase"/>
</dbReference>
<comment type="similarity">
    <text evidence="2">Belongs to the pseudouridine synthase RluA family.</text>
</comment>
<dbReference type="FunCoup" id="K3YR11">
    <property type="interactions" value="253"/>
</dbReference>
<dbReference type="Gene3D" id="3.30.2350.10">
    <property type="entry name" value="Pseudouridine synthase"/>
    <property type="match status" value="1"/>
</dbReference>
<keyword evidence="5" id="KW-0413">Isomerase</keyword>
<keyword evidence="3" id="KW-0694">RNA-binding</keyword>
<dbReference type="InterPro" id="IPR006145">
    <property type="entry name" value="PsdUridine_synth_RsuA/RluA"/>
</dbReference>
<accession>K3YR11</accession>
<feature type="domain" description="Pseudouridine synthase RsuA/RluA-like" evidence="7">
    <location>
        <begin position="317"/>
        <end position="483"/>
    </location>
</feature>
<dbReference type="Pfam" id="PF00849">
    <property type="entry name" value="PseudoU_synth_2"/>
    <property type="match status" value="1"/>
</dbReference>
<dbReference type="SUPFAM" id="SSF55120">
    <property type="entry name" value="Pseudouridine synthase"/>
    <property type="match status" value="1"/>
</dbReference>
<keyword evidence="9" id="KW-1185">Reference proteome</keyword>
<organism evidence="8 9">
    <name type="scientific">Setaria italica</name>
    <name type="common">Foxtail millet</name>
    <name type="synonym">Panicum italicum</name>
    <dbReference type="NCBI Taxonomy" id="4555"/>
    <lineage>
        <taxon>Eukaryota</taxon>
        <taxon>Viridiplantae</taxon>
        <taxon>Streptophyta</taxon>
        <taxon>Embryophyta</taxon>
        <taxon>Tracheophyta</taxon>
        <taxon>Spermatophyta</taxon>
        <taxon>Magnoliopsida</taxon>
        <taxon>Liliopsida</taxon>
        <taxon>Poales</taxon>
        <taxon>Poaceae</taxon>
        <taxon>PACMAD clade</taxon>
        <taxon>Panicoideae</taxon>
        <taxon>Panicodae</taxon>
        <taxon>Paniceae</taxon>
        <taxon>Cenchrinae</taxon>
        <taxon>Setaria</taxon>
    </lineage>
</organism>
<dbReference type="GO" id="GO:0005739">
    <property type="term" value="C:mitochondrion"/>
    <property type="evidence" value="ECO:0007669"/>
    <property type="project" value="UniProtKB-SubCell"/>
</dbReference>
<evidence type="ECO:0000313" key="9">
    <source>
        <dbReference type="Proteomes" id="UP000004995"/>
    </source>
</evidence>
<dbReference type="OMA" id="GRQAHQK"/>
<dbReference type="GO" id="GO:0000455">
    <property type="term" value="P:enzyme-directed rRNA pseudouridine synthesis"/>
    <property type="evidence" value="ECO:0000318"/>
    <property type="project" value="GO_Central"/>
</dbReference>
<evidence type="ECO:0000256" key="3">
    <source>
        <dbReference type="ARBA" id="ARBA00022884"/>
    </source>
</evidence>
<dbReference type="GO" id="GO:0009982">
    <property type="term" value="F:pseudouridine synthase activity"/>
    <property type="evidence" value="ECO:0000318"/>
    <property type="project" value="GO_Central"/>
</dbReference>
<dbReference type="Gramene" id="KQL29035">
    <property type="protein sequence ID" value="KQL29035"/>
    <property type="gene ID" value="SETIT_016705mg"/>
</dbReference>
<protein>
    <recommendedName>
        <fullName evidence="7">Pseudouridine synthase RsuA/RluA-like domain-containing protein</fullName>
    </recommendedName>
</protein>
<dbReference type="PANTHER" id="PTHR21600:SF81">
    <property type="entry name" value="21S RRNA PSEUDOURIDINE(2819) SYNTHASE"/>
    <property type="match status" value="1"/>
</dbReference>
<dbReference type="eggNOG" id="KOG1919">
    <property type="taxonomic scope" value="Eukaryota"/>
</dbReference>
<dbReference type="CDD" id="cd02869">
    <property type="entry name" value="PseudoU_synth_RluA_like"/>
    <property type="match status" value="1"/>
</dbReference>
<evidence type="ECO:0000256" key="5">
    <source>
        <dbReference type="ARBA" id="ARBA00023235"/>
    </source>
</evidence>